<dbReference type="Proteomes" id="UP000494102">
    <property type="component" value="Unassembled WGS sequence"/>
</dbReference>
<protein>
    <submittedName>
        <fullName evidence="1">Uncharacterized protein</fullName>
    </submittedName>
</protein>
<sequence>MMLPGRIHPLPLPAVSRSQLSVFNQLYLVDQPAVQANGDIFDVAFDESGRLDVGAFQLCSFNQDLANSSKSTTFLRCRPAAYTANRTLARDECFGCPMSVACR</sequence>
<accession>A0A6J5KB59</accession>
<reference evidence="1 2" key="1">
    <citation type="submission" date="2020-04" db="EMBL/GenBank/DDBJ databases">
        <authorList>
            <person name="De Canck E."/>
        </authorList>
    </citation>
    <scope>NUCLEOTIDE SEQUENCE [LARGE SCALE GENOMIC DNA]</scope>
    <source>
        <strain evidence="1 2">LMG 9964</strain>
    </source>
</reference>
<organism evidence="1 2">
    <name type="scientific">Paraburkholderia phenoliruptrix</name>
    <dbReference type="NCBI Taxonomy" id="252970"/>
    <lineage>
        <taxon>Bacteria</taxon>
        <taxon>Pseudomonadati</taxon>
        <taxon>Pseudomonadota</taxon>
        <taxon>Betaproteobacteria</taxon>
        <taxon>Burkholderiales</taxon>
        <taxon>Burkholderiaceae</taxon>
        <taxon>Paraburkholderia</taxon>
    </lineage>
</organism>
<proteinExistence type="predicted"/>
<evidence type="ECO:0000313" key="1">
    <source>
        <dbReference type="EMBL" id="CAB4050492.1"/>
    </source>
</evidence>
<evidence type="ECO:0000313" key="2">
    <source>
        <dbReference type="Proteomes" id="UP000494102"/>
    </source>
</evidence>
<dbReference type="EMBL" id="CADILN010000005">
    <property type="protein sequence ID" value="CAB4050492.1"/>
    <property type="molecule type" value="Genomic_DNA"/>
</dbReference>
<name>A0A6J5KB59_9BURK</name>
<dbReference type="AlphaFoldDB" id="A0A6J5KB59"/>
<gene>
    <name evidence="1" type="ORF">LMG9964_04158</name>
</gene>